<name>A0A0G3LWE7_CHRGL</name>
<proteinExistence type="predicted"/>
<reference evidence="1 2" key="1">
    <citation type="submission" date="2014-11" db="EMBL/GenBank/DDBJ databases">
        <authorList>
            <person name="Park G.-S."/>
            <person name="Hong S.-J."/>
            <person name="Jung B.K."/>
            <person name="Khan A.R."/>
            <person name="Kwak Y."/>
            <person name="Shin J.-H."/>
        </authorList>
    </citation>
    <scope>NUCLEOTIDE SEQUENCE [LARGE SCALE GENOMIC DNA]</scope>
    <source>
        <strain evidence="1 2">DSM 27622</strain>
    </source>
</reference>
<dbReference type="PATRIC" id="fig|1324352.5.peg.68"/>
<gene>
    <name evidence="1" type="ORF">OK18_00315</name>
</gene>
<accession>A0A0G3LWE7</accession>
<evidence type="ECO:0000313" key="1">
    <source>
        <dbReference type="EMBL" id="AKK71286.1"/>
    </source>
</evidence>
<sequence>MALAYFGLSMSVAANKDSGATFRKLRFYSLRKAGKCVWHQIPAVQGQSVKKNPPSLWKDYYLPH</sequence>
<dbReference type="KEGG" id="cgn:OK18_00315"/>
<dbReference type="AlphaFoldDB" id="A0A0G3LWE7"/>
<dbReference type="EMBL" id="CP009928">
    <property type="protein sequence ID" value="AKK71286.1"/>
    <property type="molecule type" value="Genomic_DNA"/>
</dbReference>
<dbReference type="STRING" id="1324352.OK18_00315"/>
<dbReference type="Proteomes" id="UP000035213">
    <property type="component" value="Chromosome"/>
</dbReference>
<organism evidence="1 2">
    <name type="scientific">Chryseobacterium gallinarum</name>
    <dbReference type="NCBI Taxonomy" id="1324352"/>
    <lineage>
        <taxon>Bacteria</taxon>
        <taxon>Pseudomonadati</taxon>
        <taxon>Bacteroidota</taxon>
        <taxon>Flavobacteriia</taxon>
        <taxon>Flavobacteriales</taxon>
        <taxon>Weeksellaceae</taxon>
        <taxon>Chryseobacterium group</taxon>
        <taxon>Chryseobacterium</taxon>
    </lineage>
</organism>
<protein>
    <submittedName>
        <fullName evidence="1">Uncharacterized protein</fullName>
    </submittedName>
</protein>
<evidence type="ECO:0000313" key="2">
    <source>
        <dbReference type="Proteomes" id="UP000035213"/>
    </source>
</evidence>